<dbReference type="Pfam" id="PF02417">
    <property type="entry name" value="Chromate_transp"/>
    <property type="match status" value="1"/>
</dbReference>
<evidence type="ECO:0000256" key="6">
    <source>
        <dbReference type="ARBA" id="ARBA00023136"/>
    </source>
</evidence>
<organism evidence="8 9">
    <name type="scientific">Orbilia oligospora</name>
    <name type="common">Nematode-trapping fungus</name>
    <name type="synonym">Arthrobotrys oligospora</name>
    <dbReference type="NCBI Taxonomy" id="2813651"/>
    <lineage>
        <taxon>Eukaryota</taxon>
        <taxon>Fungi</taxon>
        <taxon>Dikarya</taxon>
        <taxon>Ascomycota</taxon>
        <taxon>Pezizomycotina</taxon>
        <taxon>Orbiliomycetes</taxon>
        <taxon>Orbiliales</taxon>
        <taxon>Orbiliaceae</taxon>
        <taxon>Orbilia</taxon>
    </lineage>
</organism>
<dbReference type="PANTHER" id="PTHR33567:SF3">
    <property type="entry name" value="CHROMATE ION TRANSPORTER (EUROFUNG)"/>
    <property type="match status" value="1"/>
</dbReference>
<dbReference type="EMBL" id="WIWT01000001">
    <property type="protein sequence ID" value="KAF3223706.1"/>
    <property type="molecule type" value="Genomic_DNA"/>
</dbReference>
<evidence type="ECO:0000256" key="7">
    <source>
        <dbReference type="SAM" id="Phobius"/>
    </source>
</evidence>
<dbReference type="GO" id="GO:0015109">
    <property type="term" value="F:chromate transmembrane transporter activity"/>
    <property type="evidence" value="ECO:0007669"/>
    <property type="project" value="InterPro"/>
</dbReference>
<sequence>MLSFRSPIAHRDEEPLRETRSRVQLNISEKWRDFVVANWHLGFTAFGGPPVHFQIFHTRFVDRLKWIDEQMYQELFALCQALPGPASTKMLFCINSIHGGFLGGFLAFCIWSLPGAIGMYGLSLGVSKIGDKMPSPVSSTVIRKGDNR</sequence>
<comment type="subcellular location">
    <subcellularLocation>
        <location evidence="1">Cell membrane</location>
        <topology evidence="1">Multi-pass membrane protein</topology>
    </subcellularLocation>
</comment>
<comment type="similarity">
    <text evidence="2">Belongs to the chromate ion transporter (CHR) (TC 2.A.51) family.</text>
</comment>
<accession>A0A8H8VN68</accession>
<comment type="caution">
    <text evidence="8">The sequence shown here is derived from an EMBL/GenBank/DDBJ whole genome shotgun (WGS) entry which is preliminary data.</text>
</comment>
<evidence type="ECO:0000256" key="1">
    <source>
        <dbReference type="ARBA" id="ARBA00004651"/>
    </source>
</evidence>
<evidence type="ECO:0000313" key="9">
    <source>
        <dbReference type="Proteomes" id="UP000614610"/>
    </source>
</evidence>
<gene>
    <name evidence="8" type="ORF">TWF679_000143</name>
</gene>
<dbReference type="PANTHER" id="PTHR33567">
    <property type="entry name" value="CHROMATE ION TRANSPORTER (EUROFUNG)"/>
    <property type="match status" value="1"/>
</dbReference>
<evidence type="ECO:0000313" key="8">
    <source>
        <dbReference type="EMBL" id="KAF3223706.1"/>
    </source>
</evidence>
<evidence type="ECO:0000256" key="3">
    <source>
        <dbReference type="ARBA" id="ARBA00022475"/>
    </source>
</evidence>
<dbReference type="AlphaFoldDB" id="A0A8H8VN68"/>
<dbReference type="InterPro" id="IPR003370">
    <property type="entry name" value="Chromate_transpt"/>
</dbReference>
<feature type="transmembrane region" description="Helical" evidence="7">
    <location>
        <begin position="99"/>
        <end position="122"/>
    </location>
</feature>
<proteinExistence type="inferred from homology"/>
<keyword evidence="6 7" id="KW-0472">Membrane</keyword>
<evidence type="ECO:0000256" key="5">
    <source>
        <dbReference type="ARBA" id="ARBA00022989"/>
    </source>
</evidence>
<evidence type="ECO:0000256" key="2">
    <source>
        <dbReference type="ARBA" id="ARBA00005262"/>
    </source>
</evidence>
<protein>
    <recommendedName>
        <fullName evidence="10">Chromate transporter</fullName>
    </recommendedName>
</protein>
<keyword evidence="5 7" id="KW-1133">Transmembrane helix</keyword>
<dbReference type="GO" id="GO:0005886">
    <property type="term" value="C:plasma membrane"/>
    <property type="evidence" value="ECO:0007669"/>
    <property type="project" value="UniProtKB-SubCell"/>
</dbReference>
<keyword evidence="4 7" id="KW-0812">Transmembrane</keyword>
<name>A0A8H8VN68_ORBOL</name>
<keyword evidence="3" id="KW-1003">Cell membrane</keyword>
<dbReference type="Proteomes" id="UP000614610">
    <property type="component" value="Unassembled WGS sequence"/>
</dbReference>
<evidence type="ECO:0000256" key="4">
    <source>
        <dbReference type="ARBA" id="ARBA00022692"/>
    </source>
</evidence>
<evidence type="ECO:0008006" key="10">
    <source>
        <dbReference type="Google" id="ProtNLM"/>
    </source>
</evidence>
<dbReference type="OrthoDB" id="2160638at2759"/>
<reference evidence="8" key="1">
    <citation type="submission" date="2019-06" db="EMBL/GenBank/DDBJ databases">
        <authorList>
            <person name="Palmer J.M."/>
        </authorList>
    </citation>
    <scope>NUCLEOTIDE SEQUENCE</scope>
    <source>
        <strain evidence="8">TWF679</strain>
    </source>
</reference>